<feature type="domain" description="HD-GYP" evidence="2">
    <location>
        <begin position="202"/>
        <end position="397"/>
    </location>
</feature>
<feature type="domain" description="HD" evidence="1">
    <location>
        <begin position="224"/>
        <end position="345"/>
    </location>
</feature>
<organism evidence="3 4">
    <name type="scientific">Anaerovorax odorimutans</name>
    <dbReference type="NCBI Taxonomy" id="109327"/>
    <lineage>
        <taxon>Bacteria</taxon>
        <taxon>Bacillati</taxon>
        <taxon>Bacillota</taxon>
        <taxon>Clostridia</taxon>
        <taxon>Peptostreptococcales</taxon>
        <taxon>Anaerovoracaceae</taxon>
        <taxon>Anaerovorax</taxon>
    </lineage>
</organism>
<gene>
    <name evidence="3" type="ORF">NE619_12495</name>
</gene>
<dbReference type="InterPro" id="IPR006674">
    <property type="entry name" value="HD_domain"/>
</dbReference>
<reference evidence="3 4" key="1">
    <citation type="submission" date="2022-06" db="EMBL/GenBank/DDBJ databases">
        <title>Isolation of gut microbiota from human fecal samples.</title>
        <authorList>
            <person name="Pamer E.G."/>
            <person name="Barat B."/>
            <person name="Waligurski E."/>
            <person name="Medina S."/>
            <person name="Paddock L."/>
            <person name="Mostad J."/>
        </authorList>
    </citation>
    <scope>NUCLEOTIDE SEQUENCE [LARGE SCALE GENOMIC DNA]</scope>
    <source>
        <strain evidence="3 4">SL.3.17</strain>
    </source>
</reference>
<dbReference type="Gene3D" id="1.10.3210.10">
    <property type="entry name" value="Hypothetical protein af1432"/>
    <property type="match status" value="2"/>
</dbReference>
<dbReference type="Proteomes" id="UP001524502">
    <property type="component" value="Unassembled WGS sequence"/>
</dbReference>
<evidence type="ECO:0000313" key="4">
    <source>
        <dbReference type="Proteomes" id="UP001524502"/>
    </source>
</evidence>
<dbReference type="SUPFAM" id="SSF109604">
    <property type="entry name" value="HD-domain/PDEase-like"/>
    <property type="match status" value="2"/>
</dbReference>
<dbReference type="InterPro" id="IPR037522">
    <property type="entry name" value="HD_GYP_dom"/>
</dbReference>
<protein>
    <submittedName>
        <fullName evidence="3">HD domain-containing protein</fullName>
    </submittedName>
</protein>
<dbReference type="PROSITE" id="PS51831">
    <property type="entry name" value="HD"/>
    <property type="match status" value="1"/>
</dbReference>
<dbReference type="RefSeq" id="WP_256132735.1">
    <property type="nucleotide sequence ID" value="NZ_JANFXK010000014.1"/>
</dbReference>
<sequence length="423" mass="48062">MNPLNGRNLFHIIRRSLNFVDERLVGHGEQVAYIVLKLLEEDGSYDTRQRCGIIFTALLHDIGAYKTEEIDNMVRFETKDVQSHSIYGYLFVKYFSPFAQYASAVLLHHMDYQDFSEPSCRSEDQKLGQIFNLADRAALCGETQPANANQIMKKLKTYSGSKFSPAALDLLEKAEKRGPVLGRVDREKQTAELLSLLDSWTNEDEIDRFLQMLVFSIDFRSRYTVAHTFATAQISMDLARIFGMAGRDLQRVKYGAFLHDLGKVGIPLDILESPGRLSDSDMALMRSHILLSEKIIKGQIEEETALIALRHHEKMDGSGYPRGLGGEELTIAQRIVAIADIVSALNGERSYKRPFPPERVKSILREMAGSGKLCPMVTAAMLDHFNEIIEKVNSGSRKLYELYHHIEEEYRQILSKYPDFAEN</sequence>
<dbReference type="EMBL" id="JANFXK010000014">
    <property type="protein sequence ID" value="MCQ4637548.1"/>
    <property type="molecule type" value="Genomic_DNA"/>
</dbReference>
<comment type="caution">
    <text evidence="3">The sequence shown here is derived from an EMBL/GenBank/DDBJ whole genome shotgun (WGS) entry which is preliminary data.</text>
</comment>
<evidence type="ECO:0000259" key="1">
    <source>
        <dbReference type="PROSITE" id="PS51831"/>
    </source>
</evidence>
<dbReference type="PANTHER" id="PTHR43155:SF2">
    <property type="entry name" value="CYCLIC DI-GMP PHOSPHODIESTERASE PA4108"/>
    <property type="match status" value="1"/>
</dbReference>
<dbReference type="PROSITE" id="PS51832">
    <property type="entry name" value="HD_GYP"/>
    <property type="match status" value="1"/>
</dbReference>
<dbReference type="Pfam" id="PF13487">
    <property type="entry name" value="HD_5"/>
    <property type="match status" value="1"/>
</dbReference>
<dbReference type="PANTHER" id="PTHR43155">
    <property type="entry name" value="CYCLIC DI-GMP PHOSPHODIESTERASE PA4108-RELATED"/>
    <property type="match status" value="1"/>
</dbReference>
<evidence type="ECO:0000259" key="2">
    <source>
        <dbReference type="PROSITE" id="PS51832"/>
    </source>
</evidence>
<dbReference type="SMART" id="SM00471">
    <property type="entry name" value="HDc"/>
    <property type="match status" value="2"/>
</dbReference>
<dbReference type="Pfam" id="PF01966">
    <property type="entry name" value="HD"/>
    <property type="match status" value="1"/>
</dbReference>
<accession>A0ABT1RQS9</accession>
<proteinExistence type="predicted"/>
<evidence type="ECO:0000313" key="3">
    <source>
        <dbReference type="EMBL" id="MCQ4637548.1"/>
    </source>
</evidence>
<dbReference type="InterPro" id="IPR003607">
    <property type="entry name" value="HD/PDEase_dom"/>
</dbReference>
<dbReference type="CDD" id="cd00077">
    <property type="entry name" value="HDc"/>
    <property type="match status" value="2"/>
</dbReference>
<keyword evidence="4" id="KW-1185">Reference proteome</keyword>
<name>A0ABT1RQS9_9FIRM</name>